<feature type="region of interest" description="Disordered" evidence="2">
    <location>
        <begin position="335"/>
        <end position="366"/>
    </location>
</feature>
<evidence type="ECO:0000313" key="3">
    <source>
        <dbReference type="EMBL" id="KAF6494836.1"/>
    </source>
</evidence>
<dbReference type="Proteomes" id="UP000593571">
    <property type="component" value="Unassembled WGS sequence"/>
</dbReference>
<feature type="region of interest" description="Disordered" evidence="2">
    <location>
        <begin position="86"/>
        <end position="121"/>
    </location>
</feature>
<dbReference type="PANTHER" id="PTHR33560:SF1">
    <property type="entry name" value="PROTEIN FAM227A"/>
    <property type="match status" value="1"/>
</dbReference>
<keyword evidence="4" id="KW-1185">Reference proteome</keyword>
<protein>
    <submittedName>
        <fullName evidence="3">Family with sequence similarity 227 member A</fullName>
    </submittedName>
</protein>
<feature type="compositionally biased region" description="Basic and acidic residues" evidence="2">
    <location>
        <begin position="86"/>
        <end position="102"/>
    </location>
</feature>
<evidence type="ECO:0000256" key="1">
    <source>
        <dbReference type="ARBA" id="ARBA00008666"/>
    </source>
</evidence>
<dbReference type="InterPro" id="IPR029417">
    <property type="entry name" value="FAM227"/>
</dbReference>
<dbReference type="OrthoDB" id="192208at2759"/>
<feature type="region of interest" description="Disordered" evidence="2">
    <location>
        <begin position="518"/>
        <end position="558"/>
    </location>
</feature>
<organism evidence="3 4">
    <name type="scientific">Rousettus aegyptiacus</name>
    <name type="common">Egyptian fruit bat</name>
    <name type="synonym">Pteropus aegyptiacus</name>
    <dbReference type="NCBI Taxonomy" id="9407"/>
    <lineage>
        <taxon>Eukaryota</taxon>
        <taxon>Metazoa</taxon>
        <taxon>Chordata</taxon>
        <taxon>Craniata</taxon>
        <taxon>Vertebrata</taxon>
        <taxon>Euteleostomi</taxon>
        <taxon>Mammalia</taxon>
        <taxon>Eutheria</taxon>
        <taxon>Laurasiatheria</taxon>
        <taxon>Chiroptera</taxon>
        <taxon>Yinpterochiroptera</taxon>
        <taxon>Pteropodoidea</taxon>
        <taxon>Pteropodidae</taxon>
        <taxon>Rousettinae</taxon>
        <taxon>Rousettus</taxon>
    </lineage>
</organism>
<dbReference type="AlphaFoldDB" id="A0A7J8JD68"/>
<accession>A0A7J8JD68</accession>
<evidence type="ECO:0000256" key="2">
    <source>
        <dbReference type="SAM" id="MobiDB-lite"/>
    </source>
</evidence>
<feature type="compositionally biased region" description="Polar residues" evidence="2">
    <location>
        <begin position="335"/>
        <end position="355"/>
    </location>
</feature>
<name>A0A7J8JD68_ROUAE</name>
<proteinExistence type="inferred from homology"/>
<dbReference type="EMBL" id="JACASE010000002">
    <property type="protein sequence ID" value="KAF6494836.1"/>
    <property type="molecule type" value="Genomic_DNA"/>
</dbReference>
<reference evidence="3 4" key="1">
    <citation type="journal article" date="2020" name="Nature">
        <title>Six reference-quality genomes reveal evolution of bat adaptations.</title>
        <authorList>
            <person name="Jebb D."/>
            <person name="Huang Z."/>
            <person name="Pippel M."/>
            <person name="Hughes G.M."/>
            <person name="Lavrichenko K."/>
            <person name="Devanna P."/>
            <person name="Winkler S."/>
            <person name="Jermiin L.S."/>
            <person name="Skirmuntt E.C."/>
            <person name="Katzourakis A."/>
            <person name="Burkitt-Gray L."/>
            <person name="Ray D.A."/>
            <person name="Sullivan K.A.M."/>
            <person name="Roscito J.G."/>
            <person name="Kirilenko B.M."/>
            <person name="Davalos L.M."/>
            <person name="Corthals A.P."/>
            <person name="Power M.L."/>
            <person name="Jones G."/>
            <person name="Ransome R.D."/>
            <person name="Dechmann D.K.N."/>
            <person name="Locatelli A.G."/>
            <person name="Puechmaille S.J."/>
            <person name="Fedrigo O."/>
            <person name="Jarvis E.D."/>
            <person name="Hiller M."/>
            <person name="Vernes S.C."/>
            <person name="Myers E.W."/>
            <person name="Teeling E.C."/>
        </authorList>
    </citation>
    <scope>NUCLEOTIDE SEQUENCE [LARGE SCALE GENOMIC DNA]</scope>
    <source>
        <strain evidence="3">MRouAeg1</strain>
        <tissue evidence="3">Muscle</tissue>
    </source>
</reference>
<sequence length="623" mass="72625">MAYFKKMEVINVIALPMVPIDEQLASSLTARTAIQKAVRKSLEDSPPSCLIGSIRQVNQKIAEIDLSPSPLDSSLAIEKYELEKKSLREKSRGGSGDRDKSQRNLQYTCSDSESRNVKSSVVKRKTADKNMLAELYQYPPFNDSRPNELPNGVDFCDMVDNVVQSERSPLTGKSFCTDRELEKFFSSPSLTAIWLDSFWWIFHEKYQPDKEIQNKLFDRISLHYAFLLFHESRSYHEEAILKRLPSLLSKALYTSFCCCFPQSWFDTQEFKSSICNTMSLWISGIQPCPQSYNSWDYSKLDPERFRREKLCRRKTLINKREMSFRLSKSYSFHKSLQSRQDPDRLSTSTYSNKRNSLSKKSEDRSQIQNITKEQYFQTLALRKASQQVKRISKARAYEDMCPKESHPACKIPEMTSNLFNIYGKSPLIVHFLQKYLTLRQPGTDVLIVRREETETLPESSLTYADIISLTLSNMKKRRAFLQQLNQLHWNEWSYFDKYLKVLRNNFLREMKNIDQREAEKKKANHMFIQPSTFSEESPAKKSGKTHQRESTFLLRRKKEEERKQRLSYSSFSLTSSDEFSSPGQENSHVSPAISNVRKITKKLKLKKKREVFLLSLLSSIPLG</sequence>
<dbReference type="Pfam" id="PF14922">
    <property type="entry name" value="FWWh"/>
    <property type="match status" value="1"/>
</dbReference>
<comment type="caution">
    <text evidence="3">The sequence shown here is derived from an EMBL/GenBank/DDBJ whole genome shotgun (WGS) entry which is preliminary data.</text>
</comment>
<dbReference type="PANTHER" id="PTHR33560">
    <property type="entry name" value="PROTEIN FAM227B"/>
    <property type="match status" value="1"/>
</dbReference>
<comment type="similarity">
    <text evidence="1">Belongs to the FAM227 family.</text>
</comment>
<gene>
    <name evidence="3" type="ORF">HJG63_004878</name>
</gene>
<evidence type="ECO:0000313" key="4">
    <source>
        <dbReference type="Proteomes" id="UP000593571"/>
    </source>
</evidence>